<evidence type="ECO:0000313" key="3">
    <source>
        <dbReference type="Proteomes" id="UP001530400"/>
    </source>
</evidence>
<gene>
    <name evidence="2" type="ORF">ACHAWO_000744</name>
</gene>
<proteinExistence type="predicted"/>
<dbReference type="AlphaFoldDB" id="A0ABD3PIV6"/>
<name>A0ABD3PIV6_9STRA</name>
<protein>
    <submittedName>
        <fullName evidence="2">Uncharacterized protein</fullName>
    </submittedName>
</protein>
<dbReference type="Proteomes" id="UP001530400">
    <property type="component" value="Unassembled WGS sequence"/>
</dbReference>
<dbReference type="EMBL" id="JALLPJ020000603">
    <property type="protein sequence ID" value="KAL3787624.1"/>
    <property type="molecule type" value="Genomic_DNA"/>
</dbReference>
<sequence>MEEVEDGRNVASALQIEEDASIRAQATNYKRSKDATAYKKVEDISRQLKATQGQHKAEKVKRDHSSGLRVEKSAVEAEEAIEQRFETLQAEFRAFTSKTHKMLQESDRKTQKVLQEILSVIQSSRRSTEVNSPNV</sequence>
<organism evidence="2 3">
    <name type="scientific">Cyclotella atomus</name>
    <dbReference type="NCBI Taxonomy" id="382360"/>
    <lineage>
        <taxon>Eukaryota</taxon>
        <taxon>Sar</taxon>
        <taxon>Stramenopiles</taxon>
        <taxon>Ochrophyta</taxon>
        <taxon>Bacillariophyta</taxon>
        <taxon>Coscinodiscophyceae</taxon>
        <taxon>Thalassiosirophycidae</taxon>
        <taxon>Stephanodiscales</taxon>
        <taxon>Stephanodiscaceae</taxon>
        <taxon>Cyclotella</taxon>
    </lineage>
</organism>
<keyword evidence="3" id="KW-1185">Reference proteome</keyword>
<feature type="compositionally biased region" description="Basic and acidic residues" evidence="1">
    <location>
        <begin position="55"/>
        <end position="71"/>
    </location>
</feature>
<comment type="caution">
    <text evidence="2">The sequence shown here is derived from an EMBL/GenBank/DDBJ whole genome shotgun (WGS) entry which is preliminary data.</text>
</comment>
<accession>A0ABD3PIV6</accession>
<evidence type="ECO:0000256" key="1">
    <source>
        <dbReference type="SAM" id="MobiDB-lite"/>
    </source>
</evidence>
<evidence type="ECO:0000313" key="2">
    <source>
        <dbReference type="EMBL" id="KAL3787624.1"/>
    </source>
</evidence>
<feature type="region of interest" description="Disordered" evidence="1">
    <location>
        <begin position="49"/>
        <end position="71"/>
    </location>
</feature>
<reference evidence="2 3" key="1">
    <citation type="submission" date="2024-10" db="EMBL/GenBank/DDBJ databases">
        <title>Updated reference genomes for cyclostephanoid diatoms.</title>
        <authorList>
            <person name="Roberts W.R."/>
            <person name="Alverson A.J."/>
        </authorList>
    </citation>
    <scope>NUCLEOTIDE SEQUENCE [LARGE SCALE GENOMIC DNA]</scope>
    <source>
        <strain evidence="2 3">AJA010-31</strain>
    </source>
</reference>